<accession>A0A5E4CVT3</accession>
<keyword evidence="2" id="KW-0732">Signal</keyword>
<keyword evidence="4" id="KW-1185">Reference proteome</keyword>
<dbReference type="InterPro" id="IPR012677">
    <property type="entry name" value="Nucleotide-bd_a/b_plait_sf"/>
</dbReference>
<feature type="compositionally biased region" description="Basic and acidic residues" evidence="1">
    <location>
        <begin position="32"/>
        <end position="43"/>
    </location>
</feature>
<dbReference type="InterPro" id="IPR035979">
    <property type="entry name" value="RBD_domain_sf"/>
</dbReference>
<feature type="signal peptide" evidence="2">
    <location>
        <begin position="1"/>
        <end position="24"/>
    </location>
</feature>
<comment type="caution">
    <text evidence="3">The sequence shown here is derived from an EMBL/GenBank/DDBJ whole genome shotgun (WGS) entry which is preliminary data.</text>
</comment>
<evidence type="ECO:0000256" key="1">
    <source>
        <dbReference type="SAM" id="MobiDB-lite"/>
    </source>
</evidence>
<dbReference type="Proteomes" id="UP000335636">
    <property type="component" value="Unassembled WGS sequence"/>
</dbReference>
<feature type="chain" id="PRO_5023107961" description="RRM domain-containing protein" evidence="2">
    <location>
        <begin position="25"/>
        <end position="225"/>
    </location>
</feature>
<dbReference type="Gene3D" id="3.30.70.330">
    <property type="match status" value="2"/>
</dbReference>
<dbReference type="GO" id="GO:0003676">
    <property type="term" value="F:nucleic acid binding"/>
    <property type="evidence" value="ECO:0007669"/>
    <property type="project" value="InterPro"/>
</dbReference>
<protein>
    <recommendedName>
        <fullName evidence="5">RRM domain-containing protein</fullName>
    </recommendedName>
</protein>
<organism evidence="3 4">
    <name type="scientific">Marmota monax</name>
    <name type="common">Woodchuck</name>
    <dbReference type="NCBI Taxonomy" id="9995"/>
    <lineage>
        <taxon>Eukaryota</taxon>
        <taxon>Metazoa</taxon>
        <taxon>Chordata</taxon>
        <taxon>Craniata</taxon>
        <taxon>Vertebrata</taxon>
        <taxon>Euteleostomi</taxon>
        <taxon>Mammalia</taxon>
        <taxon>Eutheria</taxon>
        <taxon>Euarchontoglires</taxon>
        <taxon>Glires</taxon>
        <taxon>Rodentia</taxon>
        <taxon>Sciuromorpha</taxon>
        <taxon>Sciuridae</taxon>
        <taxon>Xerinae</taxon>
        <taxon>Marmotini</taxon>
        <taxon>Marmota</taxon>
    </lineage>
</organism>
<feature type="region of interest" description="Disordered" evidence="1">
    <location>
        <begin position="29"/>
        <end position="52"/>
    </location>
</feature>
<dbReference type="SUPFAM" id="SSF54928">
    <property type="entry name" value="RNA-binding domain, RBD"/>
    <property type="match status" value="2"/>
</dbReference>
<proteinExistence type="predicted"/>
<dbReference type="Pfam" id="PF13893">
    <property type="entry name" value="RRM_5"/>
    <property type="match status" value="2"/>
</dbReference>
<reference evidence="3" key="1">
    <citation type="submission" date="2019-04" db="EMBL/GenBank/DDBJ databases">
        <authorList>
            <person name="Alioto T."/>
            <person name="Alioto T."/>
        </authorList>
    </citation>
    <scope>NUCLEOTIDE SEQUENCE [LARGE SCALE GENOMIC DNA]</scope>
</reference>
<sequence length="225" mass="24768">MPSCRWTGRTLQCLLHAAHGLLQAHQPNVKYNNDKSHDYRHPDLPSGDSQPSMDQTMAMAFRAPGSISASPYAGAGFPPTFAIPPATGQITIPGLAGAGNSILLVSNLNPETVTPQSLFILFGVYRDVQPVKILFNKKENALKPGSKNFQNIFLPSATLHLSNILPFLTEEYLKVLFSSNRGMVKGFKFFQKDHKMALIQMGSLEEVVQALIDLHNHDLGENHHL</sequence>
<gene>
    <name evidence="3" type="ORF">MONAX_5E010489</name>
</gene>
<evidence type="ECO:0000256" key="2">
    <source>
        <dbReference type="SAM" id="SignalP"/>
    </source>
</evidence>
<dbReference type="EMBL" id="CABDUW010002220">
    <property type="protein sequence ID" value="VTJ85938.1"/>
    <property type="molecule type" value="Genomic_DNA"/>
</dbReference>
<evidence type="ECO:0000313" key="4">
    <source>
        <dbReference type="Proteomes" id="UP000335636"/>
    </source>
</evidence>
<dbReference type="PANTHER" id="PTHR15592">
    <property type="entry name" value="MATRIN 3/NUCLEAR PROTEIN 220-RELATED"/>
    <property type="match status" value="1"/>
</dbReference>
<evidence type="ECO:0000313" key="3">
    <source>
        <dbReference type="EMBL" id="VTJ85938.1"/>
    </source>
</evidence>
<evidence type="ECO:0008006" key="5">
    <source>
        <dbReference type="Google" id="ProtNLM"/>
    </source>
</evidence>
<dbReference type="AlphaFoldDB" id="A0A5E4CVT3"/>
<name>A0A5E4CVT3_MARMO</name>